<dbReference type="AlphaFoldDB" id="A0AA50KRV0"/>
<gene>
    <name evidence="1" type="ORF">PU634_07355</name>
</gene>
<dbReference type="InterPro" id="IPR021431">
    <property type="entry name" value="DUF3080"/>
</dbReference>
<evidence type="ECO:0000313" key="1">
    <source>
        <dbReference type="EMBL" id="WMC12171.1"/>
    </source>
</evidence>
<dbReference type="EMBL" id="CP118224">
    <property type="protein sequence ID" value="WMC12171.1"/>
    <property type="molecule type" value="Genomic_DNA"/>
</dbReference>
<organism evidence="1 2">
    <name type="scientific">Oceanimonas pelagia</name>
    <dbReference type="NCBI Taxonomy" id="3028314"/>
    <lineage>
        <taxon>Bacteria</taxon>
        <taxon>Pseudomonadati</taxon>
        <taxon>Pseudomonadota</taxon>
        <taxon>Gammaproteobacteria</taxon>
        <taxon>Aeromonadales</taxon>
        <taxon>Aeromonadaceae</taxon>
        <taxon>Oceanimonas</taxon>
    </lineage>
</organism>
<evidence type="ECO:0000313" key="2">
    <source>
        <dbReference type="Proteomes" id="UP001223802"/>
    </source>
</evidence>
<reference evidence="1 2" key="1">
    <citation type="submission" date="2023-02" db="EMBL/GenBank/DDBJ databases">
        <title>Complete genome sequence of a novel bacterium Oceanimonas sp. NTOU-MSR1 isolated from marine coast sediment.</title>
        <authorList>
            <person name="Yang H.-T."/>
            <person name="Chen Y.-L."/>
            <person name="Ho Y.-N."/>
        </authorList>
    </citation>
    <scope>NUCLEOTIDE SEQUENCE [LARGE SCALE GENOMIC DNA]</scope>
    <source>
        <strain evidence="1 2">NTOU-MSR1</strain>
    </source>
</reference>
<dbReference type="Proteomes" id="UP001223802">
    <property type="component" value="Chromosome"/>
</dbReference>
<dbReference type="PROSITE" id="PS51257">
    <property type="entry name" value="PROKAR_LIPOPROTEIN"/>
    <property type="match status" value="1"/>
</dbReference>
<proteinExistence type="predicted"/>
<dbReference type="KEGG" id="ope:PU634_07355"/>
<dbReference type="Pfam" id="PF11279">
    <property type="entry name" value="DUF3080"/>
    <property type="match status" value="1"/>
</dbReference>
<dbReference type="RefSeq" id="WP_306763405.1">
    <property type="nucleotide sequence ID" value="NZ_CP118224.1"/>
</dbReference>
<sequence length="343" mass="38692">MKGSIIAITLACLWLTGCNDRLALKPAFDTYLARVANVLDTAPPALTEPGPLPPLPPQRRLQLQQPRVSAGLLDTLKLGECRLLALVGEHNSPIGKSQSAGAVLLYHLRFQQGLQDCRTRQHDETLNAWLMALEQKKAPLLPGYHWNMMVAEPEIRATLTPRQRPVLSDHRGFQATFNAFTLFTTLRRQATGTPQPGVIDNTTFNDRLGGLYNNDYLGELYYSLHSAAHYLEQSLAFLARLAHVDCGPAGKADAKRLRNAMEHYYIKEIQARLSELDRHFVRLAPLLEQSLSPPPSRDEAMAEYVHWYASGLDSRIYTHYRRLTLDHARAWQKFLHRCNLSPG</sequence>
<keyword evidence="2" id="KW-1185">Reference proteome</keyword>
<accession>A0AA50KRV0</accession>
<name>A0AA50KRV0_9GAMM</name>
<protein>
    <submittedName>
        <fullName evidence="1">DUF3080 domain-containing protein</fullName>
    </submittedName>
</protein>